<comment type="caution">
    <text evidence="2">The sequence shown here is derived from an EMBL/GenBank/DDBJ whole genome shotgun (WGS) entry which is preliminary data.</text>
</comment>
<evidence type="ECO:0000256" key="1">
    <source>
        <dbReference type="SAM" id="MobiDB-lite"/>
    </source>
</evidence>
<dbReference type="EMBL" id="PGGS01000034">
    <property type="protein sequence ID" value="PNH11246.1"/>
    <property type="molecule type" value="Genomic_DNA"/>
</dbReference>
<reference evidence="2 3" key="1">
    <citation type="journal article" date="2017" name="Mol. Biol. Evol.">
        <title>The 4-celled Tetrabaena socialis nuclear genome reveals the essential components for genetic control of cell number at the origin of multicellularity in the volvocine lineage.</title>
        <authorList>
            <person name="Featherston J."/>
            <person name="Arakaki Y."/>
            <person name="Hanschen E.R."/>
            <person name="Ferris P.J."/>
            <person name="Michod R.E."/>
            <person name="Olson B.J.S.C."/>
            <person name="Nozaki H."/>
            <person name="Durand P.M."/>
        </authorList>
    </citation>
    <scope>NUCLEOTIDE SEQUENCE [LARGE SCALE GENOMIC DNA]</scope>
    <source>
        <strain evidence="2 3">NIES-571</strain>
    </source>
</reference>
<keyword evidence="3" id="KW-1185">Reference proteome</keyword>
<organism evidence="2 3">
    <name type="scientific">Tetrabaena socialis</name>
    <dbReference type="NCBI Taxonomy" id="47790"/>
    <lineage>
        <taxon>Eukaryota</taxon>
        <taxon>Viridiplantae</taxon>
        <taxon>Chlorophyta</taxon>
        <taxon>core chlorophytes</taxon>
        <taxon>Chlorophyceae</taxon>
        <taxon>CS clade</taxon>
        <taxon>Chlamydomonadales</taxon>
        <taxon>Tetrabaenaceae</taxon>
        <taxon>Tetrabaena</taxon>
    </lineage>
</organism>
<dbReference type="Proteomes" id="UP000236333">
    <property type="component" value="Unassembled WGS sequence"/>
</dbReference>
<dbReference type="AlphaFoldDB" id="A0A2J8AFG2"/>
<name>A0A2J8AFG2_9CHLO</name>
<sequence>MDTIRGHPEFVETVFGEAIVARDEQQPPPQQPLAQQPQPPAGPHICGLRLVPAATALGIRFANSTEPPQPDWQSTVTAAKQRMHRLTQTQLSAFGRCAGVSAYALQMNTYHWEHGGMPPGDEATLLEGWAADLDSDP</sequence>
<protein>
    <submittedName>
        <fullName evidence="2">Uncharacterized protein</fullName>
    </submittedName>
</protein>
<feature type="compositionally biased region" description="Pro residues" evidence="1">
    <location>
        <begin position="26"/>
        <end position="42"/>
    </location>
</feature>
<evidence type="ECO:0000313" key="2">
    <source>
        <dbReference type="EMBL" id="PNH11246.1"/>
    </source>
</evidence>
<feature type="region of interest" description="Disordered" evidence="1">
    <location>
        <begin position="25"/>
        <end position="46"/>
    </location>
</feature>
<accession>A0A2J8AFG2</accession>
<gene>
    <name evidence="2" type="ORF">TSOC_001954</name>
</gene>
<proteinExistence type="predicted"/>
<evidence type="ECO:0000313" key="3">
    <source>
        <dbReference type="Proteomes" id="UP000236333"/>
    </source>
</evidence>